<dbReference type="Proteomes" id="UP000436468">
    <property type="component" value="Unassembled WGS sequence"/>
</dbReference>
<organism evidence="1 2">
    <name type="scientific">Bradyrhizobium pachyrhizi</name>
    <dbReference type="NCBI Taxonomy" id="280333"/>
    <lineage>
        <taxon>Bacteria</taxon>
        <taxon>Pseudomonadati</taxon>
        <taxon>Pseudomonadota</taxon>
        <taxon>Alphaproteobacteria</taxon>
        <taxon>Hyphomicrobiales</taxon>
        <taxon>Nitrobacteraceae</taxon>
        <taxon>Bradyrhizobium</taxon>
    </lineage>
</organism>
<accession>A0A0R3DEM2</accession>
<comment type="caution">
    <text evidence="1">The sequence shown here is derived from an EMBL/GenBank/DDBJ whole genome shotgun (WGS) entry which is preliminary data.</text>
</comment>
<protein>
    <submittedName>
        <fullName evidence="1">Uncharacterized protein</fullName>
    </submittedName>
</protein>
<gene>
    <name evidence="1" type="ORF">GPL21_13990</name>
</gene>
<sequence>MSAIWYVTYEIRRRGLLARRARSPRETRTFASESEAKAFARSKLDEGLVVFAGTINPHLPRQLIPSQNIADWLVEQ</sequence>
<dbReference type="RefSeq" id="WP_028344998.1">
    <property type="nucleotide sequence ID" value="NZ_CP121667.1"/>
</dbReference>
<dbReference type="EMBL" id="WQNF01000008">
    <property type="protein sequence ID" value="MVT66214.1"/>
    <property type="molecule type" value="Genomic_DNA"/>
</dbReference>
<name>A0A0R3DEM2_9BRAD</name>
<evidence type="ECO:0000313" key="1">
    <source>
        <dbReference type="EMBL" id="MVT66214.1"/>
    </source>
</evidence>
<proteinExistence type="predicted"/>
<dbReference type="AlphaFoldDB" id="A0A0R3DEM2"/>
<reference evidence="1 2" key="1">
    <citation type="submission" date="2019-12" db="EMBL/GenBank/DDBJ databases">
        <title>Draft genome sequences Bradyrhizobium cajani AMBPC1010, Bradyrhizobium pachyrhizi AMBPC1040 and Bradyrhizobium yuanmingense ALSPC3051, three plant growth promoting strains isolated from nodules of Cajanus cajan L. in Dominican Republic.</title>
        <authorList>
            <person name="Flores-Felix J.D."/>
            <person name="Araujo J."/>
            <person name="Diaz-Alcantara C."/>
            <person name="Gonzalez-Andres F."/>
            <person name="Velazquez E."/>
        </authorList>
    </citation>
    <scope>NUCLEOTIDE SEQUENCE [LARGE SCALE GENOMIC DNA]</scope>
    <source>
        <strain evidence="1 2">1040</strain>
    </source>
</reference>
<evidence type="ECO:0000313" key="2">
    <source>
        <dbReference type="Proteomes" id="UP000436468"/>
    </source>
</evidence>
<keyword evidence="2" id="KW-1185">Reference proteome</keyword>